<dbReference type="GO" id="GO:0004864">
    <property type="term" value="F:protein phosphatase inhibitor activity"/>
    <property type="evidence" value="ECO:0007669"/>
    <property type="project" value="TreeGrafter"/>
</dbReference>
<dbReference type="GO" id="GO:0038023">
    <property type="term" value="F:signaling receptor activity"/>
    <property type="evidence" value="ECO:0007669"/>
    <property type="project" value="TreeGrafter"/>
</dbReference>
<dbReference type="InterPro" id="IPR050279">
    <property type="entry name" value="Plant_def-hormone_signal"/>
</dbReference>
<dbReference type="FunFam" id="3.30.530.20:FF:000033">
    <property type="entry name" value="S-norcoclaurine synthase"/>
    <property type="match status" value="1"/>
</dbReference>
<dbReference type="OrthoDB" id="1879545at2759"/>
<dbReference type="SUPFAM" id="SSF55961">
    <property type="entry name" value="Bet v1-like"/>
    <property type="match status" value="1"/>
</dbReference>
<evidence type="ECO:0000313" key="5">
    <source>
        <dbReference type="Proteomes" id="UP000636709"/>
    </source>
</evidence>
<organism evidence="4 5">
    <name type="scientific">Digitaria exilis</name>
    <dbReference type="NCBI Taxonomy" id="1010633"/>
    <lineage>
        <taxon>Eukaryota</taxon>
        <taxon>Viridiplantae</taxon>
        <taxon>Streptophyta</taxon>
        <taxon>Embryophyta</taxon>
        <taxon>Tracheophyta</taxon>
        <taxon>Spermatophyta</taxon>
        <taxon>Magnoliopsida</taxon>
        <taxon>Liliopsida</taxon>
        <taxon>Poales</taxon>
        <taxon>Poaceae</taxon>
        <taxon>PACMAD clade</taxon>
        <taxon>Panicoideae</taxon>
        <taxon>Panicodae</taxon>
        <taxon>Paniceae</taxon>
        <taxon>Anthephorinae</taxon>
        <taxon>Digitaria</taxon>
    </lineage>
</organism>
<comment type="subcellular location">
    <subcellularLocation>
        <location evidence="1">Nucleus</location>
    </subcellularLocation>
</comment>
<evidence type="ECO:0000313" key="4">
    <source>
        <dbReference type="EMBL" id="KAF8651777.1"/>
    </source>
</evidence>
<sequence>MATGLTKAMKGSLCHEYETELPASDVWEVYRGLLAGQLVPQLVPEVHPKVELVEGDGGAGTVLLVSFPPGTPWPSTFKEKLIKIDNEKYIKESLIIEGGFLDQGFKFFLIRIEIIGKEENTSVIRSTIEYEVANEYKNNPPVASTSGLASIAEAIAKYAKEKRAQAMGQLSEE</sequence>
<dbReference type="GO" id="GO:0005634">
    <property type="term" value="C:nucleus"/>
    <property type="evidence" value="ECO:0007669"/>
    <property type="project" value="UniProtKB-SubCell"/>
</dbReference>
<dbReference type="GO" id="GO:0006952">
    <property type="term" value="P:defense response"/>
    <property type="evidence" value="ECO:0007669"/>
    <property type="project" value="InterPro"/>
</dbReference>
<comment type="caution">
    <text evidence="4">The sequence shown here is derived from an EMBL/GenBank/DDBJ whole genome shotgun (WGS) entry which is preliminary data.</text>
</comment>
<feature type="domain" description="Bet v I/Major latex protein" evidence="3">
    <location>
        <begin position="8"/>
        <end position="140"/>
    </location>
</feature>
<dbReference type="GO" id="GO:0009738">
    <property type="term" value="P:abscisic acid-activated signaling pathway"/>
    <property type="evidence" value="ECO:0007669"/>
    <property type="project" value="TreeGrafter"/>
</dbReference>
<evidence type="ECO:0000256" key="2">
    <source>
        <dbReference type="ARBA" id="ARBA00009744"/>
    </source>
</evidence>
<proteinExistence type="inferred from homology"/>
<gene>
    <name evidence="4" type="ORF">HU200_063296</name>
</gene>
<dbReference type="InterPro" id="IPR023393">
    <property type="entry name" value="START-like_dom_sf"/>
</dbReference>
<reference evidence="4" key="1">
    <citation type="submission" date="2020-07" db="EMBL/GenBank/DDBJ databases">
        <title>Genome sequence and genetic diversity analysis of an under-domesticated orphan crop, white fonio (Digitaria exilis).</title>
        <authorList>
            <person name="Bennetzen J.L."/>
            <person name="Chen S."/>
            <person name="Ma X."/>
            <person name="Wang X."/>
            <person name="Yssel A.E.J."/>
            <person name="Chaluvadi S.R."/>
            <person name="Johnson M."/>
            <person name="Gangashetty P."/>
            <person name="Hamidou F."/>
            <person name="Sanogo M.D."/>
            <person name="Zwaenepoel A."/>
            <person name="Wallace J."/>
            <person name="Van De Peer Y."/>
            <person name="Van Deynze A."/>
        </authorList>
    </citation>
    <scope>NUCLEOTIDE SEQUENCE</scope>
    <source>
        <tissue evidence="4">Leaves</tissue>
    </source>
</reference>
<dbReference type="PANTHER" id="PTHR31213:SF189">
    <property type="entry name" value="OS04G0593500 PROTEIN"/>
    <property type="match status" value="1"/>
</dbReference>
<keyword evidence="5" id="KW-1185">Reference proteome</keyword>
<dbReference type="Proteomes" id="UP000636709">
    <property type="component" value="Unassembled WGS sequence"/>
</dbReference>
<protein>
    <recommendedName>
        <fullName evidence="3">Bet v I/Major latex protein domain-containing protein</fullName>
    </recommendedName>
</protein>
<dbReference type="GO" id="GO:0010427">
    <property type="term" value="F:abscisic acid binding"/>
    <property type="evidence" value="ECO:0007669"/>
    <property type="project" value="TreeGrafter"/>
</dbReference>
<dbReference type="AlphaFoldDB" id="A0A835A487"/>
<dbReference type="PANTHER" id="PTHR31213">
    <property type="entry name" value="OS08G0374000 PROTEIN-RELATED"/>
    <property type="match status" value="1"/>
</dbReference>
<evidence type="ECO:0000256" key="1">
    <source>
        <dbReference type="ARBA" id="ARBA00004123"/>
    </source>
</evidence>
<dbReference type="Pfam" id="PF00407">
    <property type="entry name" value="Bet_v_1"/>
    <property type="match status" value="1"/>
</dbReference>
<evidence type="ECO:0000259" key="3">
    <source>
        <dbReference type="Pfam" id="PF00407"/>
    </source>
</evidence>
<dbReference type="Gene3D" id="3.30.530.20">
    <property type="match status" value="1"/>
</dbReference>
<dbReference type="EMBL" id="JACEFO010002676">
    <property type="protein sequence ID" value="KAF8651777.1"/>
    <property type="molecule type" value="Genomic_DNA"/>
</dbReference>
<dbReference type="InterPro" id="IPR000916">
    <property type="entry name" value="Bet_v_I/MLP"/>
</dbReference>
<comment type="similarity">
    <text evidence="2">Belongs to the BetVI family.</text>
</comment>
<accession>A0A835A487</accession>
<dbReference type="CDD" id="cd07816">
    <property type="entry name" value="Bet_v1-like"/>
    <property type="match status" value="1"/>
</dbReference>
<dbReference type="GO" id="GO:0005737">
    <property type="term" value="C:cytoplasm"/>
    <property type="evidence" value="ECO:0007669"/>
    <property type="project" value="TreeGrafter"/>
</dbReference>
<name>A0A835A487_9POAL</name>